<keyword evidence="6" id="KW-1185">Reference proteome</keyword>
<dbReference type="SUPFAM" id="SSF54001">
    <property type="entry name" value="Cysteine proteinases"/>
    <property type="match status" value="1"/>
</dbReference>
<dbReference type="STRING" id="62062.ENSHHUP00000022520"/>
<accession>A0A4W5L9X6</accession>
<keyword evidence="3" id="KW-0012">Acyltransferase</keyword>
<evidence type="ECO:0000256" key="3">
    <source>
        <dbReference type="ARBA" id="ARBA00023315"/>
    </source>
</evidence>
<dbReference type="AlphaFoldDB" id="A0A4W5L9X6"/>
<dbReference type="PANTHER" id="PTHR11786">
    <property type="entry name" value="N-HYDROXYARYLAMINE O-ACETYLTRANSFERASE"/>
    <property type="match status" value="1"/>
</dbReference>
<dbReference type="PANTHER" id="PTHR11786:SF3">
    <property type="entry name" value="ARYLAMINE N-ACETYLTRANSFERASE"/>
    <property type="match status" value="1"/>
</dbReference>
<evidence type="ECO:0000313" key="6">
    <source>
        <dbReference type="Proteomes" id="UP000314982"/>
    </source>
</evidence>
<evidence type="ECO:0000313" key="5">
    <source>
        <dbReference type="Ensembl" id="ENSHHUP00000022520.1"/>
    </source>
</evidence>
<dbReference type="Pfam" id="PF00797">
    <property type="entry name" value="Acetyltransf_2"/>
    <property type="match status" value="2"/>
</dbReference>
<dbReference type="InterPro" id="IPR053710">
    <property type="entry name" value="Arylamine_NAT_domain_sf"/>
</dbReference>
<organism evidence="5 6">
    <name type="scientific">Hucho hucho</name>
    <name type="common">huchen</name>
    <dbReference type="NCBI Taxonomy" id="62062"/>
    <lineage>
        <taxon>Eukaryota</taxon>
        <taxon>Metazoa</taxon>
        <taxon>Chordata</taxon>
        <taxon>Craniata</taxon>
        <taxon>Vertebrata</taxon>
        <taxon>Euteleostomi</taxon>
        <taxon>Actinopterygii</taxon>
        <taxon>Neopterygii</taxon>
        <taxon>Teleostei</taxon>
        <taxon>Protacanthopterygii</taxon>
        <taxon>Salmoniformes</taxon>
        <taxon>Salmonidae</taxon>
        <taxon>Salmoninae</taxon>
        <taxon>Hucho</taxon>
    </lineage>
</organism>
<dbReference type="InterPro" id="IPR001447">
    <property type="entry name" value="Arylamine_N-AcTrfase"/>
</dbReference>
<reference evidence="6" key="1">
    <citation type="submission" date="2018-06" db="EMBL/GenBank/DDBJ databases">
        <title>Genome assembly of Danube salmon.</title>
        <authorList>
            <person name="Macqueen D.J."/>
            <person name="Gundappa M.K."/>
        </authorList>
    </citation>
    <scope>NUCLEOTIDE SEQUENCE [LARGE SCALE GENOMIC DNA]</scope>
</reference>
<sequence>TGTTNTTLNMDKLHILLTFVGMCVCSLELPHLYDRIVNHRRQGFCFENNGMFSWHMSETGIRCHHPTEPQKQGHRVYRIRQEGEMAFLEWQDEEKRETGLWTELYKFTLDTRHREDFIEKCGYHQSSSSSIFCKCLCSILKPNRRLTYMGHRLITTMFPSEEGRNITKTTRELTDEIPNILKETFGIVLESPLIPKDEAITPFDFINTL</sequence>
<dbReference type="EC" id="2.3.1.5" evidence="2"/>
<keyword evidence="4" id="KW-0472">Membrane</keyword>
<dbReference type="GeneTree" id="ENSGT01030000236679"/>
<evidence type="ECO:0000256" key="1">
    <source>
        <dbReference type="ARBA" id="ARBA00006547"/>
    </source>
</evidence>
<dbReference type="Gene3D" id="6.10.140.1930">
    <property type="match status" value="1"/>
</dbReference>
<evidence type="ECO:0000256" key="2">
    <source>
        <dbReference type="ARBA" id="ARBA00012701"/>
    </source>
</evidence>
<comment type="similarity">
    <text evidence="1">Belongs to the arylamine N-acetyltransferase family.</text>
</comment>
<reference evidence="5" key="2">
    <citation type="submission" date="2025-08" db="UniProtKB">
        <authorList>
            <consortium name="Ensembl"/>
        </authorList>
    </citation>
    <scope>IDENTIFICATION</scope>
</reference>
<name>A0A4W5L9X6_9TELE</name>
<dbReference type="GO" id="GO:0004060">
    <property type="term" value="F:arylamine N-acetyltransferase activity"/>
    <property type="evidence" value="ECO:0007669"/>
    <property type="project" value="UniProtKB-EC"/>
</dbReference>
<dbReference type="InterPro" id="IPR038765">
    <property type="entry name" value="Papain-like_cys_pep_sf"/>
</dbReference>
<keyword evidence="3" id="KW-0808">Transferase</keyword>
<protein>
    <recommendedName>
        <fullName evidence="2">arylamine N-acetyltransferase</fullName>
        <ecNumber evidence="2">2.3.1.5</ecNumber>
    </recommendedName>
</protein>
<dbReference type="Ensembl" id="ENSHHUT00000023373.1">
    <property type="protein sequence ID" value="ENSHHUP00000022520.1"/>
    <property type="gene ID" value="ENSHHUG00000014100.1"/>
</dbReference>
<dbReference type="Proteomes" id="UP000314982">
    <property type="component" value="Unassembled WGS sequence"/>
</dbReference>
<reference evidence="5" key="3">
    <citation type="submission" date="2025-09" db="UniProtKB">
        <authorList>
            <consortium name="Ensembl"/>
        </authorList>
    </citation>
    <scope>IDENTIFICATION</scope>
</reference>
<keyword evidence="4" id="KW-0812">Transmembrane</keyword>
<keyword evidence="4" id="KW-1133">Transmembrane helix</keyword>
<feature type="transmembrane region" description="Helical" evidence="4">
    <location>
        <begin position="13"/>
        <end position="33"/>
    </location>
</feature>
<proteinExistence type="inferred from homology"/>
<evidence type="ECO:0000256" key="4">
    <source>
        <dbReference type="SAM" id="Phobius"/>
    </source>
</evidence>
<dbReference type="Gene3D" id="3.30.2140.20">
    <property type="match status" value="1"/>
</dbReference>